<evidence type="ECO:0000313" key="3">
    <source>
        <dbReference type="Proteomes" id="UP000216052"/>
    </source>
</evidence>
<feature type="domain" description="SipL SPOCS" evidence="1">
    <location>
        <begin position="47"/>
        <end position="129"/>
    </location>
</feature>
<reference evidence="2" key="1">
    <citation type="submission" date="2024-05" db="EMBL/GenBank/DDBJ databases">
        <title>Isolation and characterization of Sporomusa carbonis sp. nov., a carboxydotrophic hydrogenogen in the genus of Sporomusa isolated from a charcoal burning pile.</title>
        <authorList>
            <person name="Boeer T."/>
            <person name="Rosenbaum F."/>
            <person name="Eysell L."/>
            <person name="Mueller V."/>
            <person name="Daniel R."/>
            <person name="Poehlein A."/>
        </authorList>
    </citation>
    <scope>NUCLEOTIDE SEQUENCE [LARGE SCALE GENOMIC DNA]</scope>
    <source>
        <strain evidence="2">DSM 3132</strain>
    </source>
</reference>
<dbReference type="RefSeq" id="WP_093793512.1">
    <property type="nucleotide sequence ID" value="NZ_CP155571.1"/>
</dbReference>
<evidence type="ECO:0000259" key="1">
    <source>
        <dbReference type="Pfam" id="PF12673"/>
    </source>
</evidence>
<dbReference type="Pfam" id="PF12673">
    <property type="entry name" value="SipL"/>
    <property type="match status" value="1"/>
</dbReference>
<gene>
    <name evidence="2" type="ORF">SPACI_045330</name>
</gene>
<protein>
    <recommendedName>
        <fullName evidence="1">SipL SPOCS domain-containing protein</fullName>
    </recommendedName>
</protein>
<evidence type="ECO:0000313" key="2">
    <source>
        <dbReference type="EMBL" id="XFO74423.1"/>
    </source>
</evidence>
<proteinExistence type="predicted"/>
<dbReference type="EMBL" id="CP155571">
    <property type="protein sequence ID" value="XFO74423.1"/>
    <property type="molecule type" value="Genomic_DNA"/>
</dbReference>
<organism evidence="2 3">
    <name type="scientific">Sporomusa acidovorans (strain ATCC 49682 / DSM 3132 / Mol)</name>
    <dbReference type="NCBI Taxonomy" id="1123286"/>
    <lineage>
        <taxon>Bacteria</taxon>
        <taxon>Bacillati</taxon>
        <taxon>Bacillota</taxon>
        <taxon>Negativicutes</taxon>
        <taxon>Selenomonadales</taxon>
        <taxon>Sporomusaceae</taxon>
        <taxon>Sporomusa</taxon>
    </lineage>
</organism>
<dbReference type="Proteomes" id="UP000216052">
    <property type="component" value="Chromosome"/>
</dbReference>
<name>A0ABZ3J7W2_SPOA4</name>
<keyword evidence="3" id="KW-1185">Reference proteome</keyword>
<accession>A0ABZ3J7W2</accession>
<sequence length="264" mass="30766">MTHIEPWEKCTLGYGPKTIVVQQVLGERQVQKSIDVHVVVPRHKPAIEQIVDVFVKKLRITDVDVIPNKVVVRGQFEVKALYVACRPRQPVHAVEVWPVRFTAYADIRGARRGMEADASVIVEYVDYDCDEYTRAHWHKKKGPDYDDCDDDYDYDDCDDDYDDCDDDYDDCDDDYDDCDDDYDDCGGCDYLEECHHQHKPYKKQPCKPCCEDDYDHHCKPHKRPRRCTRRFDVAVVLGITVKVMTDREVFLNPPPQALPYKPKG</sequence>
<dbReference type="InterPro" id="IPR024300">
    <property type="entry name" value="SipL_SPOCS_dom"/>
</dbReference>